<reference evidence="8 9" key="1">
    <citation type="submission" date="2016-10" db="EMBL/GenBank/DDBJ databases">
        <authorList>
            <person name="de Groot N.N."/>
        </authorList>
    </citation>
    <scope>NUCLEOTIDE SEQUENCE [LARGE SCALE GENOMIC DNA]</scope>
    <source>
        <strain evidence="8 9">DSM 1283</strain>
    </source>
</reference>
<comment type="cofactor">
    <cofactor evidence="6">
        <name>FMN</name>
        <dbReference type="ChEBI" id="CHEBI:58210"/>
    </cofactor>
    <text evidence="6">Binds 1 FMN per subunit.</text>
</comment>
<comment type="subunit">
    <text evidence="6">Homodimer.</text>
</comment>
<evidence type="ECO:0000259" key="7">
    <source>
        <dbReference type="Pfam" id="PF02525"/>
    </source>
</evidence>
<protein>
    <recommendedName>
        <fullName evidence="6">FMN dependent NADH:quinone oxidoreductase</fullName>
        <ecNumber evidence="6">1.6.5.-</ecNumber>
    </recommendedName>
    <alternativeName>
        <fullName evidence="6">Azo-dye reductase</fullName>
    </alternativeName>
    <alternativeName>
        <fullName evidence="6">FMN-dependent NADH-azo compound oxidoreductase</fullName>
    </alternativeName>
    <alternativeName>
        <fullName evidence="6">FMN-dependent NADH-azoreductase</fullName>
        <ecNumber evidence="6">1.7.1.17</ecNumber>
    </alternativeName>
</protein>
<dbReference type="GO" id="GO:0016655">
    <property type="term" value="F:oxidoreductase activity, acting on NAD(P)H, quinone or similar compound as acceptor"/>
    <property type="evidence" value="ECO:0007669"/>
    <property type="project" value="InterPro"/>
</dbReference>
<dbReference type="AlphaFoldDB" id="A0A1I5FVC2"/>
<dbReference type="SUPFAM" id="SSF52218">
    <property type="entry name" value="Flavoproteins"/>
    <property type="match status" value="1"/>
</dbReference>
<name>A0A1I5FVC2_9FIRM</name>
<evidence type="ECO:0000313" key="8">
    <source>
        <dbReference type="EMBL" id="SFO27692.1"/>
    </source>
</evidence>
<evidence type="ECO:0000256" key="6">
    <source>
        <dbReference type="HAMAP-Rule" id="MF_01216"/>
    </source>
</evidence>
<dbReference type="STRING" id="1527.SAMN04489757_1169"/>
<comment type="catalytic activity">
    <reaction evidence="6">
        <text>2 a quinone + NADH + H(+) = 2 a 1,4-benzosemiquinone + NAD(+)</text>
        <dbReference type="Rhea" id="RHEA:65952"/>
        <dbReference type="ChEBI" id="CHEBI:15378"/>
        <dbReference type="ChEBI" id="CHEBI:57540"/>
        <dbReference type="ChEBI" id="CHEBI:57945"/>
        <dbReference type="ChEBI" id="CHEBI:132124"/>
        <dbReference type="ChEBI" id="CHEBI:134225"/>
    </reaction>
</comment>
<dbReference type="Proteomes" id="UP000198806">
    <property type="component" value="Unassembled WGS sequence"/>
</dbReference>
<dbReference type="PANTHER" id="PTHR43741:SF4">
    <property type="entry name" value="FMN-DEPENDENT NADH:QUINONE OXIDOREDUCTASE"/>
    <property type="match status" value="1"/>
</dbReference>
<proteinExistence type="inferred from homology"/>
<keyword evidence="3 6" id="KW-0560">Oxidoreductase</keyword>
<dbReference type="EC" id="1.6.5.-" evidence="6"/>
<dbReference type="GO" id="GO:0010181">
    <property type="term" value="F:FMN binding"/>
    <property type="evidence" value="ECO:0007669"/>
    <property type="project" value="UniProtKB-UniRule"/>
</dbReference>
<dbReference type="EC" id="1.7.1.17" evidence="6"/>
<keyword evidence="1 6" id="KW-0285">Flavoprotein</keyword>
<comment type="catalytic activity">
    <reaction evidence="5">
        <text>N,N-dimethyl-1,4-phenylenediamine + anthranilate + 2 NAD(+) = 2-(4-dimethylaminophenyl)diazenylbenzoate + 2 NADH + 2 H(+)</text>
        <dbReference type="Rhea" id="RHEA:55872"/>
        <dbReference type="ChEBI" id="CHEBI:15378"/>
        <dbReference type="ChEBI" id="CHEBI:15783"/>
        <dbReference type="ChEBI" id="CHEBI:16567"/>
        <dbReference type="ChEBI" id="CHEBI:57540"/>
        <dbReference type="ChEBI" id="CHEBI:57945"/>
        <dbReference type="ChEBI" id="CHEBI:71579"/>
        <dbReference type="EC" id="1.7.1.17"/>
    </reaction>
    <physiologicalReaction direction="right-to-left" evidence="5">
        <dbReference type="Rhea" id="RHEA:55874"/>
    </physiologicalReaction>
</comment>
<dbReference type="EMBL" id="FOWD01000016">
    <property type="protein sequence ID" value="SFO27692.1"/>
    <property type="molecule type" value="Genomic_DNA"/>
</dbReference>
<keyword evidence="2 6" id="KW-0288">FMN</keyword>
<dbReference type="HAMAP" id="MF_01216">
    <property type="entry name" value="Azoreductase_type1"/>
    <property type="match status" value="1"/>
</dbReference>
<dbReference type="InterPro" id="IPR050104">
    <property type="entry name" value="FMN-dep_NADH:Q_OxRdtase_AzoR1"/>
</dbReference>
<keyword evidence="9" id="KW-1185">Reference proteome</keyword>
<organism evidence="8 9">
    <name type="scientific">Anaerocolumna aminovalerica</name>
    <dbReference type="NCBI Taxonomy" id="1527"/>
    <lineage>
        <taxon>Bacteria</taxon>
        <taxon>Bacillati</taxon>
        <taxon>Bacillota</taxon>
        <taxon>Clostridia</taxon>
        <taxon>Lachnospirales</taxon>
        <taxon>Lachnospiraceae</taxon>
        <taxon>Anaerocolumna</taxon>
    </lineage>
</organism>
<comment type="similarity">
    <text evidence="6">Belongs to the azoreductase type 1 family.</text>
</comment>
<sequence>MKKLLYIVANSKPEEISSSKTVGRALVNSILDKYKDLTLEELDLYNEHIPRPKYSYFSSRSTLASTDALSKLTVQEQNDVQQMIKLCDQFVAASVYIIASPMWSLSFPAILKDYIDCIVQAEKSITFTNNKPEGLLNDRPRTFIYVQSSGANIPWLMKPVLDKGLNYVEDIMKFIGISKFEQLLIDGTGTTEKEKSEAIEKAKGKIDTIVDQIQF</sequence>
<accession>A0A1I5FVC2</accession>
<feature type="domain" description="Flavodoxin-like fold" evidence="7">
    <location>
        <begin position="2"/>
        <end position="208"/>
    </location>
</feature>
<dbReference type="RefSeq" id="WP_091686709.1">
    <property type="nucleotide sequence ID" value="NZ_BAABFM010000012.1"/>
</dbReference>
<gene>
    <name evidence="6" type="primary">azoR</name>
    <name evidence="8" type="ORF">SAMN04489757_1169</name>
</gene>
<evidence type="ECO:0000256" key="4">
    <source>
        <dbReference type="ARBA" id="ARBA00023027"/>
    </source>
</evidence>
<comment type="caution">
    <text evidence="6">Lacks conserved residue(s) required for the propagation of feature annotation.</text>
</comment>
<dbReference type="Gene3D" id="3.40.50.360">
    <property type="match status" value="1"/>
</dbReference>
<dbReference type="PANTHER" id="PTHR43741">
    <property type="entry name" value="FMN-DEPENDENT NADH-AZOREDUCTASE 1"/>
    <property type="match status" value="1"/>
</dbReference>
<dbReference type="Pfam" id="PF02525">
    <property type="entry name" value="Flavodoxin_2"/>
    <property type="match status" value="1"/>
</dbReference>
<dbReference type="GO" id="GO:0009055">
    <property type="term" value="F:electron transfer activity"/>
    <property type="evidence" value="ECO:0007669"/>
    <property type="project" value="UniProtKB-UniRule"/>
</dbReference>
<comment type="function">
    <text evidence="6">Quinone reductase that provides resistance to thiol-specific stress caused by electrophilic quinones.</text>
</comment>
<evidence type="ECO:0000256" key="3">
    <source>
        <dbReference type="ARBA" id="ARBA00023002"/>
    </source>
</evidence>
<evidence type="ECO:0000256" key="1">
    <source>
        <dbReference type="ARBA" id="ARBA00022630"/>
    </source>
</evidence>
<evidence type="ECO:0000256" key="5">
    <source>
        <dbReference type="ARBA" id="ARBA00048542"/>
    </source>
</evidence>
<dbReference type="OrthoDB" id="9805013at2"/>
<dbReference type="InterPro" id="IPR003680">
    <property type="entry name" value="Flavodoxin_fold"/>
</dbReference>
<dbReference type="InterPro" id="IPR023048">
    <property type="entry name" value="NADH:quinone_OxRdtase_FMN_depd"/>
</dbReference>
<comment type="function">
    <text evidence="6">Also exhibits azoreductase activity. Catalyzes the reductive cleavage of the azo bond in aromatic azo compounds to the corresponding amines.</text>
</comment>
<evidence type="ECO:0000256" key="2">
    <source>
        <dbReference type="ARBA" id="ARBA00022643"/>
    </source>
</evidence>
<evidence type="ECO:0000313" key="9">
    <source>
        <dbReference type="Proteomes" id="UP000198806"/>
    </source>
</evidence>
<dbReference type="InterPro" id="IPR029039">
    <property type="entry name" value="Flavoprotein-like_sf"/>
</dbReference>
<keyword evidence="4 6" id="KW-0520">NAD</keyword>
<dbReference type="GO" id="GO:0016652">
    <property type="term" value="F:oxidoreductase activity, acting on NAD(P)H as acceptor"/>
    <property type="evidence" value="ECO:0007669"/>
    <property type="project" value="UniProtKB-UniRule"/>
</dbReference>